<evidence type="ECO:0000256" key="1">
    <source>
        <dbReference type="SAM" id="MobiDB-lite"/>
    </source>
</evidence>
<protein>
    <submittedName>
        <fullName evidence="4">Cellobiose phosphorylase</fullName>
    </submittedName>
</protein>
<keyword evidence="5" id="KW-1185">Reference proteome</keyword>
<evidence type="ECO:0000313" key="4">
    <source>
        <dbReference type="EMBL" id="EYT48722.1"/>
    </source>
</evidence>
<dbReference type="AlphaFoldDB" id="A0A022KVM2"/>
<dbReference type="HOGENOM" id="CLU_021468_0_0_11"/>
<reference evidence="4 5" key="1">
    <citation type="journal article" date="2013" name="Genome Announc.">
        <title>Draft genome sequence of an Actinobacterium, Brachybacterium muris strain UCD-AY4.</title>
        <authorList>
            <person name="Lo J.R."/>
            <person name="Lang J.M."/>
            <person name="Darling A.E."/>
            <person name="Eisen J.A."/>
            <person name="Coil D.A."/>
        </authorList>
    </citation>
    <scope>NUCLEOTIDE SEQUENCE [LARGE SCALE GENOMIC DNA]</scope>
    <source>
        <strain evidence="4 5">UCD-AY4</strain>
    </source>
</reference>
<dbReference type="InterPro" id="IPR021478">
    <property type="entry name" value="DUF3131"/>
</dbReference>
<dbReference type="Gene3D" id="1.50.10.140">
    <property type="match status" value="1"/>
</dbReference>
<dbReference type="STRING" id="1249481.D641_0110990"/>
<name>A0A022KVM2_9MICO</name>
<dbReference type="Pfam" id="PF10091">
    <property type="entry name" value="Glycoamylase"/>
    <property type="match status" value="1"/>
</dbReference>
<dbReference type="EMBL" id="AORC01000013">
    <property type="protein sequence ID" value="EYT48722.1"/>
    <property type="molecule type" value="Genomic_DNA"/>
</dbReference>
<dbReference type="Pfam" id="PF11329">
    <property type="entry name" value="DUF3131"/>
    <property type="match status" value="1"/>
</dbReference>
<dbReference type="OrthoDB" id="9769991at2"/>
<dbReference type="InterPro" id="IPR006311">
    <property type="entry name" value="TAT_signal"/>
</dbReference>
<dbReference type="RefSeq" id="WP_017824830.1">
    <property type="nucleotide sequence ID" value="NZ_KB403092.1"/>
</dbReference>
<feature type="domain" description="DUF3131" evidence="3">
    <location>
        <begin position="53"/>
        <end position="195"/>
    </location>
</feature>
<gene>
    <name evidence="4" type="ORF">D641_0110990</name>
</gene>
<dbReference type="InterPro" id="IPR019282">
    <property type="entry name" value="Glycoamylase-like_cons_dom"/>
</dbReference>
<comment type="caution">
    <text evidence="4">The sequence shown here is derived from an EMBL/GenBank/DDBJ whole genome shotgun (WGS) entry which is preliminary data.</text>
</comment>
<feature type="domain" description="Glycoamylase-like" evidence="2">
    <location>
        <begin position="304"/>
        <end position="483"/>
    </location>
</feature>
<dbReference type="Proteomes" id="UP000019754">
    <property type="component" value="Unassembled WGS sequence"/>
</dbReference>
<organism evidence="4 5">
    <name type="scientific">Brachybacterium muris UCD-AY4</name>
    <dbReference type="NCBI Taxonomy" id="1249481"/>
    <lineage>
        <taxon>Bacteria</taxon>
        <taxon>Bacillati</taxon>
        <taxon>Actinomycetota</taxon>
        <taxon>Actinomycetes</taxon>
        <taxon>Micrococcales</taxon>
        <taxon>Dermabacteraceae</taxon>
        <taxon>Brachybacterium</taxon>
    </lineage>
</organism>
<evidence type="ECO:0000259" key="2">
    <source>
        <dbReference type="Pfam" id="PF10091"/>
    </source>
</evidence>
<sequence>MTSIDRRTLLGTGVALGFGSIGAAASAAPPGRPDKPRPGKPAPKDHRTETLRRWAKDTWRSLDAMAFPSTGLVADNIDGDLTTPGTYTSPTNIGGYLWSTLIARELRLLTPGHARNRIAATLRSLERMERHEPSGMYVNWYDPSDGSMLRQWPEDGKVVHPFVSSVDMGWLGAALLVVANADPSNRKRARALFDSMRWDVFFDRGFGSGPGANVGGFWIEDPKREGVQLRAPFNGVGGPDIWYHITHHYDTAVSEARMVTYLGIITGQIPAGAYFATYRTFPPDWTWPEMPPVGEWDRYEGVDVFEGAHTYRGMRVVPGWGGSMFEELMPDLFVPEAAWAPQAWGVNHPLHVRAQREHGMDEAGYGYWGFSPSSDPAGGYREYGVDALGLNPEGYFSDQEKTDYRHDAPAAQYGDGVVTPHAGFLGMQYEPDAGFENLQRIETELGCYGAGGFLDAATTQSGQIAHRYLSLDQSMVMGALGNILLGDRLRAWFADSQVEAALRPVIGQEVFGAGQ</sequence>
<feature type="compositionally biased region" description="Basic and acidic residues" evidence="1">
    <location>
        <begin position="32"/>
        <end position="48"/>
    </location>
</feature>
<evidence type="ECO:0000259" key="3">
    <source>
        <dbReference type="Pfam" id="PF11329"/>
    </source>
</evidence>
<accession>A0A022KVM2</accession>
<feature type="region of interest" description="Disordered" evidence="1">
    <location>
        <begin position="23"/>
        <end position="48"/>
    </location>
</feature>
<evidence type="ECO:0000313" key="5">
    <source>
        <dbReference type="Proteomes" id="UP000019754"/>
    </source>
</evidence>
<dbReference type="PROSITE" id="PS51318">
    <property type="entry name" value="TAT"/>
    <property type="match status" value="1"/>
</dbReference>
<proteinExistence type="predicted"/>